<dbReference type="AlphaFoldDB" id="A0A3N4MAA5"/>
<feature type="compositionally biased region" description="Low complexity" evidence="1">
    <location>
        <begin position="29"/>
        <end position="42"/>
    </location>
</feature>
<gene>
    <name evidence="2" type="ORF">L211DRAFT_847233</name>
</gene>
<evidence type="ECO:0000313" key="2">
    <source>
        <dbReference type="EMBL" id="RPB26605.1"/>
    </source>
</evidence>
<feature type="compositionally biased region" description="Polar residues" evidence="1">
    <location>
        <begin position="143"/>
        <end position="161"/>
    </location>
</feature>
<dbReference type="EMBL" id="ML121534">
    <property type="protein sequence ID" value="RPB26605.1"/>
    <property type="molecule type" value="Genomic_DNA"/>
</dbReference>
<protein>
    <submittedName>
        <fullName evidence="2">Uncharacterized protein</fullName>
    </submittedName>
</protein>
<proteinExistence type="predicted"/>
<accession>A0A3N4MAA5</accession>
<dbReference type="InParanoid" id="A0A3N4MAA5"/>
<name>A0A3N4MAA5_9PEZI</name>
<evidence type="ECO:0000256" key="1">
    <source>
        <dbReference type="SAM" id="MobiDB-lite"/>
    </source>
</evidence>
<feature type="region of interest" description="Disordered" evidence="1">
    <location>
        <begin position="141"/>
        <end position="161"/>
    </location>
</feature>
<evidence type="ECO:0000313" key="3">
    <source>
        <dbReference type="Proteomes" id="UP000267821"/>
    </source>
</evidence>
<sequence length="169" mass="18530">MPRVSEKKESRHTKVTQVTKTRLERHTTTIKTTTSGKPASGPKPSPRGIVGFVATKNSKPSTPIKHRTTHETTRKPSQNGSTKIVPARMMELQTMAMRPVKDGRTEWKLKVKGPTPGETIVERGIAIRSGDKITTGLFREENLNSGHNSSGRKNAGSSNKLSAGHFFAF</sequence>
<dbReference type="OrthoDB" id="5401990at2759"/>
<feature type="region of interest" description="Disordered" evidence="1">
    <location>
        <begin position="1"/>
        <end position="83"/>
    </location>
</feature>
<dbReference type="Proteomes" id="UP000267821">
    <property type="component" value="Unassembled WGS sequence"/>
</dbReference>
<keyword evidence="3" id="KW-1185">Reference proteome</keyword>
<organism evidence="2 3">
    <name type="scientific">Terfezia boudieri ATCC MYA-4762</name>
    <dbReference type="NCBI Taxonomy" id="1051890"/>
    <lineage>
        <taxon>Eukaryota</taxon>
        <taxon>Fungi</taxon>
        <taxon>Dikarya</taxon>
        <taxon>Ascomycota</taxon>
        <taxon>Pezizomycotina</taxon>
        <taxon>Pezizomycetes</taxon>
        <taxon>Pezizales</taxon>
        <taxon>Pezizaceae</taxon>
        <taxon>Terfezia</taxon>
    </lineage>
</organism>
<reference evidence="2 3" key="1">
    <citation type="journal article" date="2018" name="Nat. Ecol. Evol.">
        <title>Pezizomycetes genomes reveal the molecular basis of ectomycorrhizal truffle lifestyle.</title>
        <authorList>
            <person name="Murat C."/>
            <person name="Payen T."/>
            <person name="Noel B."/>
            <person name="Kuo A."/>
            <person name="Morin E."/>
            <person name="Chen J."/>
            <person name="Kohler A."/>
            <person name="Krizsan K."/>
            <person name="Balestrini R."/>
            <person name="Da Silva C."/>
            <person name="Montanini B."/>
            <person name="Hainaut M."/>
            <person name="Levati E."/>
            <person name="Barry K.W."/>
            <person name="Belfiori B."/>
            <person name="Cichocki N."/>
            <person name="Clum A."/>
            <person name="Dockter R.B."/>
            <person name="Fauchery L."/>
            <person name="Guy J."/>
            <person name="Iotti M."/>
            <person name="Le Tacon F."/>
            <person name="Lindquist E.A."/>
            <person name="Lipzen A."/>
            <person name="Malagnac F."/>
            <person name="Mello A."/>
            <person name="Molinier V."/>
            <person name="Miyauchi S."/>
            <person name="Poulain J."/>
            <person name="Riccioni C."/>
            <person name="Rubini A."/>
            <person name="Sitrit Y."/>
            <person name="Splivallo R."/>
            <person name="Traeger S."/>
            <person name="Wang M."/>
            <person name="Zifcakova L."/>
            <person name="Wipf D."/>
            <person name="Zambonelli A."/>
            <person name="Paolocci F."/>
            <person name="Nowrousian M."/>
            <person name="Ottonello S."/>
            <person name="Baldrian P."/>
            <person name="Spatafora J.W."/>
            <person name="Henrissat B."/>
            <person name="Nagy L.G."/>
            <person name="Aury J.M."/>
            <person name="Wincker P."/>
            <person name="Grigoriev I.V."/>
            <person name="Bonfante P."/>
            <person name="Martin F.M."/>
        </authorList>
    </citation>
    <scope>NUCLEOTIDE SEQUENCE [LARGE SCALE GENOMIC DNA]</scope>
    <source>
        <strain evidence="2 3">ATCC MYA-4762</strain>
    </source>
</reference>